<organism evidence="6 7">
    <name type="scientific">Daphnia galeata</name>
    <dbReference type="NCBI Taxonomy" id="27404"/>
    <lineage>
        <taxon>Eukaryota</taxon>
        <taxon>Metazoa</taxon>
        <taxon>Ecdysozoa</taxon>
        <taxon>Arthropoda</taxon>
        <taxon>Crustacea</taxon>
        <taxon>Branchiopoda</taxon>
        <taxon>Diplostraca</taxon>
        <taxon>Cladocera</taxon>
        <taxon>Anomopoda</taxon>
        <taxon>Daphniidae</taxon>
        <taxon>Daphnia</taxon>
    </lineage>
</organism>
<keyword evidence="7" id="KW-1185">Reference proteome</keyword>
<dbReference type="GO" id="GO:0008270">
    <property type="term" value="F:zinc ion binding"/>
    <property type="evidence" value="ECO:0007669"/>
    <property type="project" value="UniProtKB-KW"/>
</dbReference>
<feature type="transmembrane region" description="Helical" evidence="4">
    <location>
        <begin position="150"/>
        <end position="171"/>
    </location>
</feature>
<feature type="transmembrane region" description="Helical" evidence="4">
    <location>
        <begin position="208"/>
        <end position="232"/>
    </location>
</feature>
<dbReference type="SUPFAM" id="SSF57850">
    <property type="entry name" value="RING/U-box"/>
    <property type="match status" value="1"/>
</dbReference>
<dbReference type="InterPro" id="IPR001841">
    <property type="entry name" value="Znf_RING"/>
</dbReference>
<keyword evidence="4" id="KW-0812">Transmembrane</keyword>
<evidence type="ECO:0000256" key="3">
    <source>
        <dbReference type="PROSITE-ProRule" id="PRU00175"/>
    </source>
</evidence>
<dbReference type="PROSITE" id="PS50089">
    <property type="entry name" value="ZF_RING_2"/>
    <property type="match status" value="1"/>
</dbReference>
<dbReference type="Pfam" id="PF13920">
    <property type="entry name" value="zf-C3HC4_3"/>
    <property type="match status" value="1"/>
</dbReference>
<reference evidence="6" key="1">
    <citation type="submission" date="2021-11" db="EMBL/GenBank/DDBJ databases">
        <authorList>
            <person name="Schell T."/>
        </authorList>
    </citation>
    <scope>NUCLEOTIDE SEQUENCE</scope>
    <source>
        <strain evidence="6">M5</strain>
    </source>
</reference>
<dbReference type="PANTHER" id="PTHR22696:SF1">
    <property type="entry name" value="E3 UBIQUITIN-PROTEIN LIGASE RNF26"/>
    <property type="match status" value="1"/>
</dbReference>
<sequence length="336" mass="38980">MRRETKRMSNFLTSITDEIATYIQCTVSATKHIFQFIAFIGKLLWQSITFIIDTTLYCLLNFADGLTMAKNDFVLFLCDVNDLFEALLKFISDSGDFILQVFLSCLNSFQRYLTLIHLLVYSVFDCVLNLLINALLFAKALLILIGNSTLFLVQLGPVFLFSVFCGISSVINWSFQLVWHFVSQTANGILAFCKSVHYELIDIPPSSMIGVLLALFISLVFFYFLKSIVFYWQKMKTLILDKCWLHMMPKFRRPNMLQRSGKVELENYSNIHLLRQLEQEREDKLCIVCHDQLKCVILLPCRHFCLCQTCVSIIRETDPNCPLCRRFVTDSMKIYT</sequence>
<accession>A0A8J2S5G5</accession>
<keyword evidence="1 3" id="KW-0863">Zinc-finger</keyword>
<evidence type="ECO:0000256" key="4">
    <source>
        <dbReference type="SAM" id="Phobius"/>
    </source>
</evidence>
<evidence type="ECO:0000313" key="7">
    <source>
        <dbReference type="Proteomes" id="UP000789390"/>
    </source>
</evidence>
<keyword evidence="2" id="KW-0862">Zinc</keyword>
<evidence type="ECO:0000256" key="1">
    <source>
        <dbReference type="ARBA" id="ARBA00022771"/>
    </source>
</evidence>
<dbReference type="GO" id="GO:0061630">
    <property type="term" value="F:ubiquitin protein ligase activity"/>
    <property type="evidence" value="ECO:0007669"/>
    <property type="project" value="TreeGrafter"/>
</dbReference>
<keyword evidence="4" id="KW-1133">Transmembrane helix</keyword>
<dbReference type="EMBL" id="CAKKLH010000339">
    <property type="protein sequence ID" value="CAH0113409.1"/>
    <property type="molecule type" value="Genomic_DNA"/>
</dbReference>
<dbReference type="GO" id="GO:0016567">
    <property type="term" value="P:protein ubiquitination"/>
    <property type="evidence" value="ECO:0007669"/>
    <property type="project" value="TreeGrafter"/>
</dbReference>
<dbReference type="GO" id="GO:0006511">
    <property type="term" value="P:ubiquitin-dependent protein catabolic process"/>
    <property type="evidence" value="ECO:0007669"/>
    <property type="project" value="TreeGrafter"/>
</dbReference>
<dbReference type="Gene3D" id="3.30.40.10">
    <property type="entry name" value="Zinc/RING finger domain, C3HC4 (zinc finger)"/>
    <property type="match status" value="1"/>
</dbReference>
<gene>
    <name evidence="6" type="ORF">DGAL_LOCUS17305</name>
</gene>
<keyword evidence="1 3" id="KW-0479">Metal-binding</keyword>
<keyword evidence="4" id="KW-0472">Membrane</keyword>
<protein>
    <recommendedName>
        <fullName evidence="5">RING-type domain-containing protein</fullName>
    </recommendedName>
</protein>
<dbReference type="AlphaFoldDB" id="A0A8J2S5G5"/>
<comment type="caution">
    <text evidence="6">The sequence shown here is derived from an EMBL/GenBank/DDBJ whole genome shotgun (WGS) entry which is preliminary data.</text>
</comment>
<evidence type="ECO:0000256" key="2">
    <source>
        <dbReference type="ARBA" id="ARBA00022833"/>
    </source>
</evidence>
<dbReference type="OrthoDB" id="10251219at2759"/>
<feature type="transmembrane region" description="Helical" evidence="4">
    <location>
        <begin position="118"/>
        <end position="138"/>
    </location>
</feature>
<proteinExistence type="predicted"/>
<dbReference type="Proteomes" id="UP000789390">
    <property type="component" value="Unassembled WGS sequence"/>
</dbReference>
<evidence type="ECO:0000259" key="5">
    <source>
        <dbReference type="PROSITE" id="PS50089"/>
    </source>
</evidence>
<name>A0A8J2S5G5_9CRUS</name>
<dbReference type="InterPro" id="IPR013083">
    <property type="entry name" value="Znf_RING/FYVE/PHD"/>
</dbReference>
<feature type="domain" description="RING-type" evidence="5">
    <location>
        <begin position="286"/>
        <end position="325"/>
    </location>
</feature>
<dbReference type="PANTHER" id="PTHR22696">
    <property type="entry name" value="E3 UBIQUITIN-PROTEIN LIGASE RNF26"/>
    <property type="match status" value="1"/>
</dbReference>
<evidence type="ECO:0000313" key="6">
    <source>
        <dbReference type="EMBL" id="CAH0113409.1"/>
    </source>
</evidence>